<evidence type="ECO:0000256" key="1">
    <source>
        <dbReference type="SAM" id="MobiDB-lite"/>
    </source>
</evidence>
<feature type="region of interest" description="Disordered" evidence="1">
    <location>
        <begin position="18"/>
        <end position="49"/>
    </location>
</feature>
<name>A0A117RR94_9ACTN</name>
<dbReference type="Proteomes" id="UP000053429">
    <property type="component" value="Unassembled WGS sequence"/>
</dbReference>
<keyword evidence="3" id="KW-1185">Reference proteome</keyword>
<reference evidence="2 3" key="1">
    <citation type="submission" date="2015-10" db="EMBL/GenBank/DDBJ databases">
        <title>Draft genome sequence of Streptomyces caeruleatus NRRL B-24802, type strain for the species Streptomyces caeruleatus.</title>
        <authorList>
            <person name="Ruckert C."/>
            <person name="Winkler A."/>
            <person name="Kalinowski J."/>
            <person name="Kampfer P."/>
            <person name="Glaeser S."/>
        </authorList>
    </citation>
    <scope>NUCLEOTIDE SEQUENCE [LARGE SCALE GENOMIC DNA]</scope>
    <source>
        <strain evidence="2 3">NRRL B-24802</strain>
    </source>
</reference>
<evidence type="ECO:0000313" key="2">
    <source>
        <dbReference type="EMBL" id="KUO04832.1"/>
    </source>
</evidence>
<gene>
    <name evidence="2" type="ORF">AQJ67_10035</name>
</gene>
<dbReference type="AlphaFoldDB" id="A0A117RR94"/>
<protein>
    <submittedName>
        <fullName evidence="2">Uncharacterized protein</fullName>
    </submittedName>
</protein>
<proteinExistence type="predicted"/>
<dbReference type="EMBL" id="LMWY01000010">
    <property type="protein sequence ID" value="KUO04832.1"/>
    <property type="molecule type" value="Genomic_DNA"/>
</dbReference>
<comment type="caution">
    <text evidence="2">The sequence shown here is derived from an EMBL/GenBank/DDBJ whole genome shotgun (WGS) entry which is preliminary data.</text>
</comment>
<sequence length="78" mass="8040">MLPERSVGGGASQVALCAGRSRTAGQQGQRLPNAPRRDQGLTESGCRRGGARSVAGEAYSVAAFGLVVEVLVTVTQLR</sequence>
<organism evidence="2 3">
    <name type="scientific">Streptomyces caeruleatus</name>
    <dbReference type="NCBI Taxonomy" id="661399"/>
    <lineage>
        <taxon>Bacteria</taxon>
        <taxon>Bacillati</taxon>
        <taxon>Actinomycetota</taxon>
        <taxon>Actinomycetes</taxon>
        <taxon>Kitasatosporales</taxon>
        <taxon>Streptomycetaceae</taxon>
        <taxon>Streptomyces</taxon>
    </lineage>
</organism>
<accession>A0A117RR94</accession>
<evidence type="ECO:0000313" key="3">
    <source>
        <dbReference type="Proteomes" id="UP000053429"/>
    </source>
</evidence>